<gene>
    <name evidence="1" type="ORF">Tco_0679210</name>
</gene>
<dbReference type="EMBL" id="BQNB010009519">
    <property type="protein sequence ID" value="GJS64646.1"/>
    <property type="molecule type" value="Genomic_DNA"/>
</dbReference>
<reference evidence="1" key="2">
    <citation type="submission" date="2022-01" db="EMBL/GenBank/DDBJ databases">
        <authorList>
            <person name="Yamashiro T."/>
            <person name="Shiraishi A."/>
            <person name="Satake H."/>
            <person name="Nakayama K."/>
        </authorList>
    </citation>
    <scope>NUCLEOTIDE SEQUENCE</scope>
</reference>
<organism evidence="1 2">
    <name type="scientific">Tanacetum coccineum</name>
    <dbReference type="NCBI Taxonomy" id="301880"/>
    <lineage>
        <taxon>Eukaryota</taxon>
        <taxon>Viridiplantae</taxon>
        <taxon>Streptophyta</taxon>
        <taxon>Embryophyta</taxon>
        <taxon>Tracheophyta</taxon>
        <taxon>Spermatophyta</taxon>
        <taxon>Magnoliopsida</taxon>
        <taxon>eudicotyledons</taxon>
        <taxon>Gunneridae</taxon>
        <taxon>Pentapetalae</taxon>
        <taxon>asterids</taxon>
        <taxon>campanulids</taxon>
        <taxon>Asterales</taxon>
        <taxon>Asteraceae</taxon>
        <taxon>Asteroideae</taxon>
        <taxon>Anthemideae</taxon>
        <taxon>Anthemidinae</taxon>
        <taxon>Tanacetum</taxon>
    </lineage>
</organism>
<keyword evidence="2" id="KW-1185">Reference proteome</keyword>
<dbReference type="Proteomes" id="UP001151760">
    <property type="component" value="Unassembled WGS sequence"/>
</dbReference>
<sequence length="344" mass="39081">MAPLPPREQRHPFFRYQGLECTDADITDFEERLERIYTQEIHRVQVVDFQGMPELMRDGLFPRMAMEHHDDDVLVRWSQETFELEAVYSGLGITLQGGDGVPRFCWYWSDSERMIPGKGYLHDYWRGISTDGDFLGPPPSYTLIRDLMLRLFHMMMAYNIAGRSQAPEKVTVTDLFYLRWLDVGSVNIPYLLARYLRRFAAGRKSRAHISRGHLIILGVGGHGRKRGSPMLLIVAPTVAEVAPAVLMRVKWHSNGTFVGASPAALLRTCQAEVLAMPVPPQAQLGPAASRPMIPYPYLLIKPGSKFSTIVHEYVTEPSRIFTPKEKNEEEGVIPSVWKLKKSLT</sequence>
<proteinExistence type="predicted"/>
<accession>A0ABQ4XH94</accession>
<name>A0ABQ4XH94_9ASTR</name>
<protein>
    <submittedName>
        <fullName evidence="1">Uncharacterized protein</fullName>
    </submittedName>
</protein>
<reference evidence="1" key="1">
    <citation type="journal article" date="2022" name="Int. J. Mol. Sci.">
        <title>Draft Genome of Tanacetum Coccineum: Genomic Comparison of Closely Related Tanacetum-Family Plants.</title>
        <authorList>
            <person name="Yamashiro T."/>
            <person name="Shiraishi A."/>
            <person name="Nakayama K."/>
            <person name="Satake H."/>
        </authorList>
    </citation>
    <scope>NUCLEOTIDE SEQUENCE</scope>
</reference>
<comment type="caution">
    <text evidence="1">The sequence shown here is derived from an EMBL/GenBank/DDBJ whole genome shotgun (WGS) entry which is preliminary data.</text>
</comment>
<evidence type="ECO:0000313" key="1">
    <source>
        <dbReference type="EMBL" id="GJS64646.1"/>
    </source>
</evidence>
<evidence type="ECO:0000313" key="2">
    <source>
        <dbReference type="Proteomes" id="UP001151760"/>
    </source>
</evidence>